<name>A0A4Z2I9D6_9TELE</name>
<evidence type="ECO:0000313" key="2">
    <source>
        <dbReference type="EMBL" id="TNN74636.1"/>
    </source>
</evidence>
<dbReference type="AlphaFoldDB" id="A0A4Z2I9D6"/>
<organism evidence="2 3">
    <name type="scientific">Liparis tanakae</name>
    <name type="common">Tanaka's snailfish</name>
    <dbReference type="NCBI Taxonomy" id="230148"/>
    <lineage>
        <taxon>Eukaryota</taxon>
        <taxon>Metazoa</taxon>
        <taxon>Chordata</taxon>
        <taxon>Craniata</taxon>
        <taxon>Vertebrata</taxon>
        <taxon>Euteleostomi</taxon>
        <taxon>Actinopterygii</taxon>
        <taxon>Neopterygii</taxon>
        <taxon>Teleostei</taxon>
        <taxon>Neoteleostei</taxon>
        <taxon>Acanthomorphata</taxon>
        <taxon>Eupercaria</taxon>
        <taxon>Perciformes</taxon>
        <taxon>Cottioidei</taxon>
        <taxon>Cottales</taxon>
        <taxon>Liparidae</taxon>
        <taxon>Liparis</taxon>
    </lineage>
</organism>
<gene>
    <name evidence="2" type="ORF">EYF80_015183</name>
</gene>
<reference evidence="2 3" key="1">
    <citation type="submission" date="2019-03" db="EMBL/GenBank/DDBJ databases">
        <title>First draft genome of Liparis tanakae, snailfish: a comprehensive survey of snailfish specific genes.</title>
        <authorList>
            <person name="Kim W."/>
            <person name="Song I."/>
            <person name="Jeong J.-H."/>
            <person name="Kim D."/>
            <person name="Kim S."/>
            <person name="Ryu S."/>
            <person name="Song J.Y."/>
            <person name="Lee S.K."/>
        </authorList>
    </citation>
    <scope>NUCLEOTIDE SEQUENCE [LARGE SCALE GENOMIC DNA]</scope>
    <source>
        <tissue evidence="2">Muscle</tissue>
    </source>
</reference>
<accession>A0A4Z2I9D6</accession>
<feature type="compositionally biased region" description="Polar residues" evidence="1">
    <location>
        <begin position="33"/>
        <end position="55"/>
    </location>
</feature>
<keyword evidence="3" id="KW-1185">Reference proteome</keyword>
<comment type="caution">
    <text evidence="2">The sequence shown here is derived from an EMBL/GenBank/DDBJ whole genome shotgun (WGS) entry which is preliminary data.</text>
</comment>
<evidence type="ECO:0000256" key="1">
    <source>
        <dbReference type="SAM" id="MobiDB-lite"/>
    </source>
</evidence>
<evidence type="ECO:0000313" key="3">
    <source>
        <dbReference type="Proteomes" id="UP000314294"/>
    </source>
</evidence>
<feature type="region of interest" description="Disordered" evidence="1">
    <location>
        <begin position="33"/>
        <end position="80"/>
    </location>
</feature>
<dbReference type="EMBL" id="SRLO01000112">
    <property type="protein sequence ID" value="TNN74636.1"/>
    <property type="molecule type" value="Genomic_DNA"/>
</dbReference>
<feature type="compositionally biased region" description="Basic and acidic residues" evidence="1">
    <location>
        <begin position="56"/>
        <end position="65"/>
    </location>
</feature>
<sequence>MWDEESSFLQEDYRLEFHAPRIAFSAQASRPAQMFTSVQEQQQKSFTPGNSQTELGTKEAARLSRTDLSPFVMSMIPPTN</sequence>
<dbReference type="Proteomes" id="UP000314294">
    <property type="component" value="Unassembled WGS sequence"/>
</dbReference>
<proteinExistence type="predicted"/>
<protein>
    <submittedName>
        <fullName evidence="2">Uncharacterized protein</fullName>
    </submittedName>
</protein>